<gene>
    <name evidence="1" type="ORF">LPB138_07235</name>
</gene>
<name>A0A1D8P7G2_9FLAO</name>
<evidence type="ECO:0000313" key="2">
    <source>
        <dbReference type="Proteomes" id="UP000176050"/>
    </source>
</evidence>
<dbReference type="KEGG" id="lul:LPB138_07235"/>
<organism evidence="1 2">
    <name type="scientific">Urechidicola croceus</name>
    <dbReference type="NCBI Taxonomy" id="1850246"/>
    <lineage>
        <taxon>Bacteria</taxon>
        <taxon>Pseudomonadati</taxon>
        <taxon>Bacteroidota</taxon>
        <taxon>Flavobacteriia</taxon>
        <taxon>Flavobacteriales</taxon>
        <taxon>Flavobacteriaceae</taxon>
        <taxon>Urechidicola</taxon>
    </lineage>
</organism>
<evidence type="ECO:0008006" key="3">
    <source>
        <dbReference type="Google" id="ProtNLM"/>
    </source>
</evidence>
<sequence>MISKFLHITTCIIFLLISFIGFAQLDKPTSDEGKVHIINVPPEIEVPKSDYEDPRIVDESQLQDKIDQLLKDFIAEQDRKNLKYKGILTPEKIREERSKLKVAEINGNIAKIDQYLGGFSSTSDNITIVCRDFQYPDGDTVTIYINDKPVIKNIVLTTRFQKFTLPLVDGLNVISFKALNQGTSGPNTAAFMVLDDSATVISSNEWNLATGAKATLSIAKINEE</sequence>
<accession>A0A1D8P7G2</accession>
<dbReference type="AlphaFoldDB" id="A0A1D8P7G2"/>
<dbReference type="STRING" id="1850246.LPB138_07235"/>
<keyword evidence="2" id="KW-1185">Reference proteome</keyword>
<proteinExistence type="predicted"/>
<dbReference type="RefSeq" id="WP_070236621.1">
    <property type="nucleotide sequence ID" value="NZ_CP017478.1"/>
</dbReference>
<evidence type="ECO:0000313" key="1">
    <source>
        <dbReference type="EMBL" id="AOW20478.1"/>
    </source>
</evidence>
<reference evidence="1 2" key="1">
    <citation type="submission" date="2016-10" db="EMBL/GenBank/DDBJ databases">
        <title>Lutibacter sp. LPB0138, isolated from marine gastropod.</title>
        <authorList>
            <person name="Kim E."/>
            <person name="Yi H."/>
        </authorList>
    </citation>
    <scope>NUCLEOTIDE SEQUENCE [LARGE SCALE GENOMIC DNA]</scope>
    <source>
        <strain evidence="1 2">LPB0138</strain>
    </source>
</reference>
<protein>
    <recommendedName>
        <fullName evidence="3">Secreted protein</fullName>
    </recommendedName>
</protein>
<dbReference type="EMBL" id="CP017478">
    <property type="protein sequence ID" value="AOW20478.1"/>
    <property type="molecule type" value="Genomic_DNA"/>
</dbReference>
<dbReference type="Proteomes" id="UP000176050">
    <property type="component" value="Chromosome"/>
</dbReference>